<dbReference type="InterPro" id="IPR016518">
    <property type="entry name" value="Alpha-L-fucosidase"/>
</dbReference>
<feature type="domain" description="Glycosyl hydrolase family 95 N-terminal" evidence="1">
    <location>
        <begin position="27"/>
        <end position="274"/>
    </location>
</feature>
<keyword evidence="4" id="KW-0378">Hydrolase</keyword>
<dbReference type="GO" id="GO:0016787">
    <property type="term" value="F:hydrolase activity"/>
    <property type="evidence" value="ECO:0007669"/>
    <property type="project" value="UniProtKB-KW"/>
</dbReference>
<evidence type="ECO:0000259" key="2">
    <source>
        <dbReference type="Pfam" id="PF21307"/>
    </source>
</evidence>
<dbReference type="InterPro" id="IPR008928">
    <property type="entry name" value="6-hairpin_glycosidase_sf"/>
</dbReference>
<dbReference type="Proteomes" id="UP000606494">
    <property type="component" value="Unassembled WGS sequence"/>
</dbReference>
<dbReference type="RefSeq" id="WP_190309429.1">
    <property type="nucleotide sequence ID" value="NZ_JACNYK010000002.1"/>
</dbReference>
<dbReference type="PANTHER" id="PTHR31084">
    <property type="entry name" value="ALPHA-L-FUCOSIDASE 2"/>
    <property type="match status" value="1"/>
</dbReference>
<feature type="domain" description="Alpha fucosidase A-like C-terminal" evidence="2">
    <location>
        <begin position="707"/>
        <end position="794"/>
    </location>
</feature>
<evidence type="ECO:0000313" key="5">
    <source>
        <dbReference type="Proteomes" id="UP000606494"/>
    </source>
</evidence>
<dbReference type="PANTHER" id="PTHR31084:SF0">
    <property type="entry name" value="ALPHA-L-FUCOSIDASE 2"/>
    <property type="match status" value="1"/>
</dbReference>
<gene>
    <name evidence="4" type="ORF">H8B17_12215</name>
</gene>
<evidence type="ECO:0000313" key="4">
    <source>
        <dbReference type="EMBL" id="MBD1426351.1"/>
    </source>
</evidence>
<reference evidence="4 5" key="1">
    <citation type="submission" date="2020-08" db="EMBL/GenBank/DDBJ databases">
        <title>Sphingobacterium sp. DN00404 isolated from aquaculture water.</title>
        <authorList>
            <person name="Zhang M."/>
        </authorList>
    </citation>
    <scope>NUCLEOTIDE SEQUENCE [LARGE SCALE GENOMIC DNA]</scope>
    <source>
        <strain evidence="4 5">KCTC 32294</strain>
    </source>
</reference>
<feature type="domain" description="Glycosyl hydrolase family 95 catalytic" evidence="3">
    <location>
        <begin position="295"/>
        <end position="705"/>
    </location>
</feature>
<comment type="caution">
    <text evidence="4">The sequence shown here is derived from an EMBL/GenBank/DDBJ whole genome shotgun (WGS) entry which is preliminary data.</text>
</comment>
<dbReference type="InterPro" id="IPR054363">
    <property type="entry name" value="GH95_cat"/>
</dbReference>
<evidence type="ECO:0000259" key="1">
    <source>
        <dbReference type="Pfam" id="PF14498"/>
    </source>
</evidence>
<keyword evidence="5" id="KW-1185">Reference proteome</keyword>
<sequence length="803" mass="90179">MKINLLSIIMGFWFFSCPAQKYNELALRYNSPATMWEETLPLGNGRIGMMPDGGVDSELIVLNDISMWSGSEDPAAFNPTAFDHLAEIRKLLLSGKNLDAQNLMYAHFRSGGLGSAFGQGKDAPYGCFQMLGNMHIWYSYPPDVEKTIHYERKLSLNDAVASTTFTRGDITYSREYFASHSHDVLGTRITASRKKSVSFEVCLSRAERAAISVHDDVIFMEGQLNDGYDTNRGVRYLTKLQIVNKGGTLIASDSSLRVDDADEAVILISTATDMLDKNYESTVDDLLTKAKNILFDKLKVEHINTYKNKFDRVELDLGDQDNITPTNERLANFQSHDDPAFAALYFQFGRYLMISGTNENSLPLNLQGLWANQVQTPWNGDYHLNINLQMNYWPAAVCNLSELHKPLVDFTKSLVPSGEITARKFYNADGWVAHMMTNPWKFTAPGEHASWGATNTGGAWLCSHLWEHYNFTQDKVYLRSIYPVLTGAADFFLHSMIAEPEHGWLVTAPSSSPENAFYLPGDSLPVFVCMGPTMDVQIINELFSNILLAAEILDIEDGHTAKIRKALTKLPPMQISKEGYLQEWLQDYREVEPHHRHVSHLYGLYPSNQISPEITPALAAAARETLNRRGDDGTGWSRAWKINFWSRLHDGNRAYKLLKSLLEPTVDSEVKMRSGGGTYNNLFCAHPPFQIDGNFGGTSGIAEMLIQSQNGYIELLPALPDSWVDGSFKGLCARGGAEVTIKWADKKIKWIILKASTSNTFRLKIPEYVRDIKQNDKDLDVGNGFVELEMDKGEEAKLEITFI</sequence>
<name>A0ABR7Y4X2_9SPHI</name>
<dbReference type="InterPro" id="IPR049053">
    <property type="entry name" value="AFCA-like_C"/>
</dbReference>
<dbReference type="Pfam" id="PF21307">
    <property type="entry name" value="Glyco_hydro_95_C"/>
    <property type="match status" value="1"/>
</dbReference>
<accession>A0ABR7Y4X2</accession>
<dbReference type="SUPFAM" id="SSF48208">
    <property type="entry name" value="Six-hairpin glycosidases"/>
    <property type="match status" value="1"/>
</dbReference>
<proteinExistence type="predicted"/>
<dbReference type="PROSITE" id="PS51257">
    <property type="entry name" value="PROKAR_LIPOPROTEIN"/>
    <property type="match status" value="1"/>
</dbReference>
<dbReference type="Pfam" id="PF14498">
    <property type="entry name" value="Glyco_hyd_65N_2"/>
    <property type="match status" value="1"/>
</dbReference>
<dbReference type="Gene3D" id="1.50.10.10">
    <property type="match status" value="1"/>
</dbReference>
<dbReference type="PIRSF" id="PIRSF007663">
    <property type="entry name" value="UCP007663"/>
    <property type="match status" value="1"/>
</dbReference>
<dbReference type="Pfam" id="PF22124">
    <property type="entry name" value="Glyco_hydro_95_cat"/>
    <property type="match status" value="1"/>
</dbReference>
<protein>
    <submittedName>
        <fullName evidence="4">Glycoside hydrolase family 95 protein</fullName>
    </submittedName>
</protein>
<dbReference type="InterPro" id="IPR012341">
    <property type="entry name" value="6hp_glycosidase-like_sf"/>
</dbReference>
<organism evidence="4 5">
    <name type="scientific">Sphingobacterium arenae</name>
    <dbReference type="NCBI Taxonomy" id="1280598"/>
    <lineage>
        <taxon>Bacteria</taxon>
        <taxon>Pseudomonadati</taxon>
        <taxon>Bacteroidota</taxon>
        <taxon>Sphingobacteriia</taxon>
        <taxon>Sphingobacteriales</taxon>
        <taxon>Sphingobacteriaceae</taxon>
        <taxon>Sphingobacterium</taxon>
    </lineage>
</organism>
<dbReference type="EMBL" id="JACNYK010000002">
    <property type="protein sequence ID" value="MBD1426351.1"/>
    <property type="molecule type" value="Genomic_DNA"/>
</dbReference>
<dbReference type="InterPro" id="IPR027414">
    <property type="entry name" value="GH95_N_dom"/>
</dbReference>
<evidence type="ECO:0000259" key="3">
    <source>
        <dbReference type="Pfam" id="PF22124"/>
    </source>
</evidence>